<dbReference type="Gene3D" id="2.30.30.240">
    <property type="entry name" value="PRC-barrel domain"/>
    <property type="match status" value="1"/>
</dbReference>
<feature type="region of interest" description="Disordered" evidence="1">
    <location>
        <begin position="133"/>
        <end position="160"/>
    </location>
</feature>
<gene>
    <name evidence="3" type="ORF">STAS_33382</name>
</gene>
<dbReference type="OrthoDB" id="539916at2759"/>
<comment type="caution">
    <text evidence="3">The sequence shown here is derived from an EMBL/GenBank/DDBJ whole genome shotgun (WGS) entry which is preliminary data.</text>
</comment>
<dbReference type="InterPro" id="IPR011033">
    <property type="entry name" value="PRC_barrel-like_sf"/>
</dbReference>
<organism evidence="3 4">
    <name type="scientific">Striga asiatica</name>
    <name type="common">Asiatic witchweed</name>
    <name type="synonym">Buchnera asiatica</name>
    <dbReference type="NCBI Taxonomy" id="4170"/>
    <lineage>
        <taxon>Eukaryota</taxon>
        <taxon>Viridiplantae</taxon>
        <taxon>Streptophyta</taxon>
        <taxon>Embryophyta</taxon>
        <taxon>Tracheophyta</taxon>
        <taxon>Spermatophyta</taxon>
        <taxon>Magnoliopsida</taxon>
        <taxon>eudicotyledons</taxon>
        <taxon>Gunneridae</taxon>
        <taxon>Pentapetalae</taxon>
        <taxon>asterids</taxon>
        <taxon>lamiids</taxon>
        <taxon>Lamiales</taxon>
        <taxon>Orobanchaceae</taxon>
        <taxon>Buchnereae</taxon>
        <taxon>Striga</taxon>
    </lineage>
</organism>
<dbReference type="EMBL" id="BKCP01012181">
    <property type="protein sequence ID" value="GER55703.1"/>
    <property type="molecule type" value="Genomic_DNA"/>
</dbReference>
<dbReference type="Pfam" id="PF05239">
    <property type="entry name" value="PRC"/>
    <property type="match status" value="1"/>
</dbReference>
<sequence>MYDCLPTVNRSLQFSLQTHKFRYITCSKLGKPAKRSVPESSLERASFSINSVPNRLAIAFPWDEREYEESPASGLMEKGCVRDIRLSRDQNGESALEMARPPVESGIREETEGLSDGEVFNFRVQKKANKLSEIDSSAEKEMERGGHGGRGELSTSSRRQMMGRSNVMAKQVISIRSALSLGFVSQLWVHTSSAFRKELQKLLHDSFGNGEVQFGSAILITQFLCYFKWVVMAVEVKPNLLSGAFERFLFKEIRHVGDVIFVEEENVIEVDIKSVGLETLVGYSVVTTNGQRIGKVRGYSFSINSGRVESLELDSFGISIIPSSLVSTYAVFVEDVVKVSSDTVFVHETAALSRVHRLTKGIWNGQNAGISNNKFDQHVNYYTEKQRKKSTSKRRGSKIRRNPDNWELPMDYL</sequence>
<evidence type="ECO:0000256" key="1">
    <source>
        <dbReference type="SAM" id="MobiDB-lite"/>
    </source>
</evidence>
<dbReference type="AlphaFoldDB" id="A0A5A7RD89"/>
<protein>
    <submittedName>
        <fullName evidence="3">5'-nucleotidase SurE</fullName>
    </submittedName>
</protein>
<name>A0A5A7RD89_STRAF</name>
<dbReference type="PANTHER" id="PTHR36740">
    <property type="entry name" value="PRC DOMAIN-CONTAINING PROTEIN"/>
    <property type="match status" value="1"/>
</dbReference>
<evidence type="ECO:0000313" key="4">
    <source>
        <dbReference type="Proteomes" id="UP000325081"/>
    </source>
</evidence>
<keyword evidence="4" id="KW-1185">Reference proteome</keyword>
<dbReference type="SUPFAM" id="SSF50346">
    <property type="entry name" value="PRC-barrel domain"/>
    <property type="match status" value="1"/>
</dbReference>
<dbReference type="InterPro" id="IPR027275">
    <property type="entry name" value="PRC-brl_dom"/>
</dbReference>
<reference evidence="4" key="1">
    <citation type="journal article" date="2019" name="Curr. Biol.">
        <title>Genome Sequence of Striga asiatica Provides Insight into the Evolution of Plant Parasitism.</title>
        <authorList>
            <person name="Yoshida S."/>
            <person name="Kim S."/>
            <person name="Wafula E.K."/>
            <person name="Tanskanen J."/>
            <person name="Kim Y.M."/>
            <person name="Honaas L."/>
            <person name="Yang Z."/>
            <person name="Spallek T."/>
            <person name="Conn C.E."/>
            <person name="Ichihashi Y."/>
            <person name="Cheong K."/>
            <person name="Cui S."/>
            <person name="Der J.P."/>
            <person name="Gundlach H."/>
            <person name="Jiao Y."/>
            <person name="Hori C."/>
            <person name="Ishida J.K."/>
            <person name="Kasahara H."/>
            <person name="Kiba T."/>
            <person name="Kim M.S."/>
            <person name="Koo N."/>
            <person name="Laohavisit A."/>
            <person name="Lee Y.H."/>
            <person name="Lumba S."/>
            <person name="McCourt P."/>
            <person name="Mortimer J.C."/>
            <person name="Mutuku J.M."/>
            <person name="Nomura T."/>
            <person name="Sasaki-Sekimoto Y."/>
            <person name="Seto Y."/>
            <person name="Wang Y."/>
            <person name="Wakatake T."/>
            <person name="Sakakibara H."/>
            <person name="Demura T."/>
            <person name="Yamaguchi S."/>
            <person name="Yoneyama K."/>
            <person name="Manabe R.I."/>
            <person name="Nelson D.C."/>
            <person name="Schulman A.H."/>
            <person name="Timko M.P."/>
            <person name="dePamphilis C.W."/>
            <person name="Choi D."/>
            <person name="Shirasu K."/>
        </authorList>
    </citation>
    <scope>NUCLEOTIDE SEQUENCE [LARGE SCALE GENOMIC DNA]</scope>
    <source>
        <strain evidence="4">cv. UVA1</strain>
    </source>
</reference>
<dbReference type="PANTHER" id="PTHR36740:SF1">
    <property type="entry name" value="PRC-BARREL DOMAIN-CONTAINING PROTEIN"/>
    <property type="match status" value="1"/>
</dbReference>
<feature type="region of interest" description="Disordered" evidence="1">
    <location>
        <begin position="383"/>
        <end position="403"/>
    </location>
</feature>
<dbReference type="Proteomes" id="UP000325081">
    <property type="component" value="Unassembled WGS sequence"/>
</dbReference>
<accession>A0A5A7RD89</accession>
<feature type="domain" description="PRC-barrel" evidence="2">
    <location>
        <begin position="277"/>
        <end position="349"/>
    </location>
</feature>
<feature type="compositionally biased region" description="Basic and acidic residues" evidence="1">
    <location>
        <begin position="133"/>
        <end position="150"/>
    </location>
</feature>
<evidence type="ECO:0000313" key="3">
    <source>
        <dbReference type="EMBL" id="GER55703.1"/>
    </source>
</evidence>
<feature type="compositionally biased region" description="Basic residues" evidence="1">
    <location>
        <begin position="386"/>
        <end position="400"/>
    </location>
</feature>
<proteinExistence type="predicted"/>
<evidence type="ECO:0000259" key="2">
    <source>
        <dbReference type="Pfam" id="PF05239"/>
    </source>
</evidence>